<name>A0A9N7AL40_CLOBO</name>
<reference evidence="1 2" key="1">
    <citation type="submission" date="2009-06" db="EMBL/GenBank/DDBJ databases">
        <authorList>
            <person name="Shrivastava S."/>
            <person name="Brinkac L.B."/>
            <person name="Brown J.L."/>
            <person name="Bruce D.B."/>
            <person name="Detter C."/>
            <person name="Green L.D."/>
            <person name="Munk C.A."/>
            <person name="Rogers Y.C."/>
            <person name="Tapia R."/>
            <person name="Saunders E.S."/>
            <person name="Sims D.R."/>
            <person name="Smith L.A."/>
            <person name="Smith T.J."/>
            <person name="Sutton G."/>
            <person name="Brettin T."/>
        </authorList>
    </citation>
    <scope>NUCLEOTIDE SEQUENCE [LARGE SCALE GENOMIC DNA]</scope>
    <source>
        <strain evidence="2">D str. 1873</strain>
        <plasmid evidence="1 2">pCLG1</plasmid>
    </source>
</reference>
<gene>
    <name evidence="1" type="ORF">CLG_0081</name>
</gene>
<evidence type="ECO:0008006" key="3">
    <source>
        <dbReference type="Google" id="ProtNLM"/>
    </source>
</evidence>
<evidence type="ECO:0000313" key="1">
    <source>
        <dbReference type="EMBL" id="ACT33681.1"/>
    </source>
</evidence>
<proteinExistence type="predicted"/>
<dbReference type="InterPro" id="IPR021321">
    <property type="entry name" value="DUF2922"/>
</dbReference>
<accession>A0A9N7AL40</accession>
<dbReference type="AlphaFoldDB" id="A0A9N7AL40"/>
<geneLocation type="plasmid" evidence="1 2">
    <name>pCLG1</name>
</geneLocation>
<keyword evidence="1" id="KW-0614">Plasmid</keyword>
<evidence type="ECO:0000313" key="2">
    <source>
        <dbReference type="Proteomes" id="UP000006160"/>
    </source>
</evidence>
<sequence length="72" mass="8077">MAKTLLMKFKTDRDKSFSLRVNKVKNDVNEEDVKTLMDSLIKNDVVLASSGTLKVKESAELITTSSEELDVE</sequence>
<dbReference type="Pfam" id="PF11148">
    <property type="entry name" value="DUF2922"/>
    <property type="match status" value="1"/>
</dbReference>
<dbReference type="GeneID" id="66320113"/>
<protein>
    <recommendedName>
        <fullName evidence="3">DUF2922 domain-containing protein</fullName>
    </recommendedName>
</protein>
<dbReference type="Proteomes" id="UP000006160">
    <property type="component" value="Plasmid pCLG1"/>
</dbReference>
<organism evidence="1 2">
    <name type="scientific">Clostridium botulinum D str. 1873</name>
    <dbReference type="NCBI Taxonomy" id="592027"/>
    <lineage>
        <taxon>Bacteria</taxon>
        <taxon>Bacillati</taxon>
        <taxon>Bacillota</taxon>
        <taxon>Clostridia</taxon>
        <taxon>Eubacteriales</taxon>
        <taxon>Clostridiaceae</taxon>
        <taxon>Clostridium</taxon>
    </lineage>
</organism>
<dbReference type="EMBL" id="CP001659">
    <property type="protein sequence ID" value="ACT33681.1"/>
    <property type="molecule type" value="Genomic_DNA"/>
</dbReference>
<dbReference type="RefSeq" id="WP_012669454.1">
    <property type="nucleotide sequence ID" value="NC_012946.1"/>
</dbReference>